<dbReference type="PROSITE" id="PS51186">
    <property type="entry name" value="GNAT"/>
    <property type="match status" value="1"/>
</dbReference>
<evidence type="ECO:0000259" key="1">
    <source>
        <dbReference type="PROSITE" id="PS51186"/>
    </source>
</evidence>
<feature type="domain" description="N-acetyltransferase" evidence="1">
    <location>
        <begin position="1"/>
        <end position="119"/>
    </location>
</feature>
<keyword evidence="2" id="KW-0808">Transferase</keyword>
<sequence length="119" mass="13667">MTIRTYAVDRTPPDFHDWIPEISPEERLVVAYYNDIPAGLIRFTARAPEAEVTFHFVQPELRDLGIGEQLLEEAIAVAKRARCSAFYGWVSPGDRVAKLTYEAQGFRSDKIRVRRDIEL</sequence>
<evidence type="ECO:0000313" key="3">
    <source>
        <dbReference type="Proteomes" id="UP000032336"/>
    </source>
</evidence>
<protein>
    <submittedName>
        <fullName evidence="2">Acetyltransferase (GNAT) family protein</fullName>
    </submittedName>
</protein>
<gene>
    <name evidence="2" type="ORF">FEAC_02530</name>
</gene>
<dbReference type="GO" id="GO:0016747">
    <property type="term" value="F:acyltransferase activity, transferring groups other than amino-acyl groups"/>
    <property type="evidence" value="ECO:0007669"/>
    <property type="project" value="InterPro"/>
</dbReference>
<dbReference type="AlphaFoldDB" id="A0A0D8FXL3"/>
<name>A0A0D8FXL3_9ACTN</name>
<dbReference type="OrthoDB" id="5243635at2"/>
<comment type="caution">
    <text evidence="2">The sequence shown here is derived from an EMBL/GenBank/DDBJ whole genome shotgun (WGS) entry which is preliminary data.</text>
</comment>
<dbReference type="Gene3D" id="3.40.630.30">
    <property type="match status" value="1"/>
</dbReference>
<dbReference type="Proteomes" id="UP000032336">
    <property type="component" value="Unassembled WGS sequence"/>
</dbReference>
<dbReference type="GeneID" id="78371599"/>
<dbReference type="InterPro" id="IPR000182">
    <property type="entry name" value="GNAT_dom"/>
</dbReference>
<dbReference type="STRING" id="1121877.FEAC_02530"/>
<proteinExistence type="predicted"/>
<accession>A0A0D8FXL3</accession>
<dbReference type="InterPro" id="IPR016181">
    <property type="entry name" value="Acyl_CoA_acyltransferase"/>
</dbReference>
<dbReference type="RefSeq" id="WP_035388306.1">
    <property type="nucleotide sequence ID" value="NZ_JQKF01000002.1"/>
</dbReference>
<reference evidence="2 3" key="1">
    <citation type="submission" date="2015-01" db="EMBL/GenBank/DDBJ databases">
        <title>Draft genome of the acidophilic iron oxidizer Ferrimicrobium acidiphilum strain T23.</title>
        <authorList>
            <person name="Poehlein A."/>
            <person name="Eisen S."/>
            <person name="Schloemann M."/>
            <person name="Johnson B.D."/>
            <person name="Daniel R."/>
            <person name="Muehling M."/>
        </authorList>
    </citation>
    <scope>NUCLEOTIDE SEQUENCE [LARGE SCALE GENOMIC DNA]</scope>
    <source>
        <strain evidence="2 3">T23</strain>
    </source>
</reference>
<evidence type="ECO:0000313" key="2">
    <source>
        <dbReference type="EMBL" id="KJE77881.1"/>
    </source>
</evidence>
<dbReference type="SUPFAM" id="SSF55729">
    <property type="entry name" value="Acyl-CoA N-acyltransferases (Nat)"/>
    <property type="match status" value="1"/>
</dbReference>
<organism evidence="2 3">
    <name type="scientific">Ferrimicrobium acidiphilum DSM 19497</name>
    <dbReference type="NCBI Taxonomy" id="1121877"/>
    <lineage>
        <taxon>Bacteria</taxon>
        <taxon>Bacillati</taxon>
        <taxon>Actinomycetota</taxon>
        <taxon>Acidimicrobiia</taxon>
        <taxon>Acidimicrobiales</taxon>
        <taxon>Acidimicrobiaceae</taxon>
        <taxon>Ferrimicrobium</taxon>
    </lineage>
</organism>
<dbReference type="CDD" id="cd04301">
    <property type="entry name" value="NAT_SF"/>
    <property type="match status" value="1"/>
</dbReference>
<dbReference type="EMBL" id="JXUW01000002">
    <property type="protein sequence ID" value="KJE77881.1"/>
    <property type="molecule type" value="Genomic_DNA"/>
</dbReference>
<keyword evidence="3" id="KW-1185">Reference proteome</keyword>
<dbReference type="Pfam" id="PF00583">
    <property type="entry name" value="Acetyltransf_1"/>
    <property type="match status" value="1"/>
</dbReference>